<accession>A0ABY5ZUB0</accession>
<dbReference type="InterPro" id="IPR049355">
    <property type="entry name" value="Formyl_trans-like_C"/>
</dbReference>
<dbReference type="RefSeq" id="WP_260749895.1">
    <property type="nucleotide sequence ID" value="NZ_CP092109.1"/>
</dbReference>
<dbReference type="InterPro" id="IPR011034">
    <property type="entry name" value="Formyl_transferase-like_C_sf"/>
</dbReference>
<sequence>MEINLSMNQDYLVATIKPWNLAAFERHRPSLPGRWHLAETPDQLSQLLTQGLRPRYIFFPHWSWKVPAAITENYECVCFHMTDVPFGRGGSPLQNLIARGIEQTRLSALRMVQELDAGPVYIKNDLSLQGSAQEIFARAAEQVYTLIRWIVANEPQPLPQEGEAVVFSRRTAAQSRLPEAGTLRQLYDHIRMLDAEGYPVAFLDYGPWRLELRDAHLDGKEVQARITITIREES</sequence>
<gene>
    <name evidence="2" type="ORF">L9S41_09010</name>
</gene>
<dbReference type="Proteomes" id="UP001060414">
    <property type="component" value="Chromosome"/>
</dbReference>
<evidence type="ECO:0000313" key="3">
    <source>
        <dbReference type="Proteomes" id="UP001060414"/>
    </source>
</evidence>
<dbReference type="EMBL" id="CP092109">
    <property type="protein sequence ID" value="UWZ81520.1"/>
    <property type="molecule type" value="Genomic_DNA"/>
</dbReference>
<name>A0ABY5ZUB0_9BACT</name>
<reference evidence="2" key="1">
    <citation type="journal article" date="2022" name="Environ. Microbiol.">
        <title>Geoalkalibacter halelectricus SAP #1 sp. nov. possessing extracellular electron transfer and mineral#reducing capabilities from a haloalkaline environment.</title>
        <authorList>
            <person name="Yadav S."/>
            <person name="Singh R."/>
            <person name="Sundharam S.S."/>
            <person name="Chaudhary S."/>
            <person name="Krishnamurthi S."/>
            <person name="Patil S.A."/>
        </authorList>
    </citation>
    <scope>NUCLEOTIDE SEQUENCE</scope>
    <source>
        <strain evidence="2">SAP-1</strain>
    </source>
</reference>
<evidence type="ECO:0000313" key="2">
    <source>
        <dbReference type="EMBL" id="UWZ81520.1"/>
    </source>
</evidence>
<dbReference type="Gene3D" id="3.10.25.20">
    <property type="match status" value="1"/>
</dbReference>
<proteinExistence type="predicted"/>
<dbReference type="Pfam" id="PF21553">
    <property type="entry name" value="Formyl_trans_C_2"/>
    <property type="match status" value="1"/>
</dbReference>
<protein>
    <recommendedName>
        <fullName evidence="1">Methionyl-tRNA formyltransferase-like C-terminal domain-containing protein</fullName>
    </recommendedName>
</protein>
<dbReference type="Gene3D" id="3.40.50.170">
    <property type="entry name" value="Formyl transferase, N-terminal domain"/>
    <property type="match status" value="1"/>
</dbReference>
<evidence type="ECO:0000259" key="1">
    <source>
        <dbReference type="Pfam" id="PF21553"/>
    </source>
</evidence>
<dbReference type="CDD" id="cd08821">
    <property type="entry name" value="FMT_core_like_1"/>
    <property type="match status" value="1"/>
</dbReference>
<dbReference type="InterPro" id="IPR036477">
    <property type="entry name" value="Formyl_transf_N_sf"/>
</dbReference>
<dbReference type="SUPFAM" id="SSF53328">
    <property type="entry name" value="Formyltransferase"/>
    <property type="match status" value="1"/>
</dbReference>
<dbReference type="SUPFAM" id="SSF50486">
    <property type="entry name" value="FMT C-terminal domain-like"/>
    <property type="match status" value="1"/>
</dbReference>
<feature type="domain" description="Methionyl-tRNA formyltransferase-like C-terminal" evidence="1">
    <location>
        <begin position="173"/>
        <end position="229"/>
    </location>
</feature>
<keyword evidence="3" id="KW-1185">Reference proteome</keyword>
<organism evidence="2 3">
    <name type="scientific">Geoalkalibacter halelectricus</name>
    <dbReference type="NCBI Taxonomy" id="2847045"/>
    <lineage>
        <taxon>Bacteria</taxon>
        <taxon>Pseudomonadati</taxon>
        <taxon>Thermodesulfobacteriota</taxon>
        <taxon>Desulfuromonadia</taxon>
        <taxon>Desulfuromonadales</taxon>
        <taxon>Geoalkalibacteraceae</taxon>
        <taxon>Geoalkalibacter</taxon>
    </lineage>
</organism>